<evidence type="ECO:0000313" key="3">
    <source>
        <dbReference type="Proteomes" id="UP001156498"/>
    </source>
</evidence>
<dbReference type="EMBL" id="CP113264">
    <property type="protein sequence ID" value="WAE70939.1"/>
    <property type="molecule type" value="Genomic_DNA"/>
</dbReference>
<feature type="domain" description="AB hydrolase-1" evidence="1">
    <location>
        <begin position="6"/>
        <end position="229"/>
    </location>
</feature>
<dbReference type="RefSeq" id="WP_267944742.1">
    <property type="nucleotide sequence ID" value="NZ_CP113264.1"/>
</dbReference>
<dbReference type="InterPro" id="IPR050266">
    <property type="entry name" value="AB_hydrolase_sf"/>
</dbReference>
<dbReference type="Pfam" id="PF12697">
    <property type="entry name" value="Abhydrolase_6"/>
    <property type="match status" value="1"/>
</dbReference>
<gene>
    <name evidence="2" type="ORF">OUQ99_17010</name>
</gene>
<dbReference type="SUPFAM" id="SSF53474">
    <property type="entry name" value="alpha/beta-Hydrolases"/>
    <property type="match status" value="1"/>
</dbReference>
<organism evidence="2 3">
    <name type="scientific">Streptomonospora nanhaiensis</name>
    <dbReference type="NCBI Taxonomy" id="1323731"/>
    <lineage>
        <taxon>Bacteria</taxon>
        <taxon>Bacillati</taxon>
        <taxon>Actinomycetota</taxon>
        <taxon>Actinomycetes</taxon>
        <taxon>Streptosporangiales</taxon>
        <taxon>Nocardiopsidaceae</taxon>
        <taxon>Streptomonospora</taxon>
    </lineage>
</organism>
<dbReference type="InterPro" id="IPR029058">
    <property type="entry name" value="AB_hydrolase_fold"/>
</dbReference>
<dbReference type="Gene3D" id="3.40.50.1820">
    <property type="entry name" value="alpha/beta hydrolase"/>
    <property type="match status" value="1"/>
</dbReference>
<keyword evidence="2" id="KW-0378">Hydrolase</keyword>
<protein>
    <submittedName>
        <fullName evidence="2">Alpha/beta fold hydrolase</fullName>
    </submittedName>
</protein>
<proteinExistence type="predicted"/>
<reference evidence="2 3" key="1">
    <citation type="journal article" date="2013" name="Int. J. Syst. Evol. Microbiol.">
        <title>Description of Streptomonospora sediminis sp. nov. and Streptomonospora nanhaiensis sp. nov., and reclassification of Nocardiopsis arabia Hozzein &amp; Goodfellow 2008 as Streptomonospora arabica comb. nov. and emended description of the genus Streptomonospora.</title>
        <authorList>
            <person name="Zhang D.F."/>
            <person name="Pan H.Q."/>
            <person name="He J."/>
            <person name="Zhang X.M."/>
            <person name="Zhang Y.G."/>
            <person name="Klenk H.P."/>
            <person name="Hu J.C."/>
            <person name="Li W.J."/>
        </authorList>
    </citation>
    <scope>NUCLEOTIDE SEQUENCE [LARGE SCALE GENOMIC DNA]</scope>
    <source>
        <strain evidence="2 3">12A09</strain>
    </source>
</reference>
<dbReference type="InterPro" id="IPR000073">
    <property type="entry name" value="AB_hydrolase_1"/>
</dbReference>
<evidence type="ECO:0000313" key="2">
    <source>
        <dbReference type="EMBL" id="WAE70939.1"/>
    </source>
</evidence>
<name>A0ABY6YFD5_9ACTN</name>
<dbReference type="PANTHER" id="PTHR43798">
    <property type="entry name" value="MONOACYLGLYCEROL LIPASE"/>
    <property type="match status" value="1"/>
</dbReference>
<keyword evidence="3" id="KW-1185">Reference proteome</keyword>
<dbReference type="PANTHER" id="PTHR43798:SF33">
    <property type="entry name" value="HYDROLASE, PUTATIVE (AFU_ORTHOLOGUE AFUA_2G14860)-RELATED"/>
    <property type="match status" value="1"/>
</dbReference>
<accession>A0ABY6YFD5</accession>
<dbReference type="Proteomes" id="UP001156498">
    <property type="component" value="Chromosome"/>
</dbReference>
<sequence>MEDRPVLLLHGGGVAGWMWEPLRAHLDPGLRLLVPDLPGHDRSADTAYRSHEQAVAELESLLEKEAATPAAVVGFSLGAQLAVLLAARRPDLVDRVAAVSAQAVPSPAPRLVLALLGATAGLAKHERFARLQAKELFIPPELLDDYLRTSSTVSRGTLLAAVGENIRFTVPAGWSAFPGEALLLAGAGERTFMRKSAETLRRALPHSELEIVEGCGHGLPLQNPAWLANRLHTWLGL</sequence>
<evidence type="ECO:0000259" key="1">
    <source>
        <dbReference type="Pfam" id="PF12697"/>
    </source>
</evidence>
<dbReference type="GO" id="GO:0016787">
    <property type="term" value="F:hydrolase activity"/>
    <property type="evidence" value="ECO:0007669"/>
    <property type="project" value="UniProtKB-KW"/>
</dbReference>